<gene>
    <name evidence="1" type="ORF">V6N11_004090</name>
</gene>
<keyword evidence="2" id="KW-1185">Reference proteome</keyword>
<evidence type="ECO:0000313" key="1">
    <source>
        <dbReference type="EMBL" id="KAK9023903.1"/>
    </source>
</evidence>
<name>A0ABR2SFZ4_9ROSI</name>
<dbReference type="EMBL" id="JBBPBN010000015">
    <property type="protein sequence ID" value="KAK9023903.1"/>
    <property type="molecule type" value="Genomic_DNA"/>
</dbReference>
<organism evidence="1 2">
    <name type="scientific">Hibiscus sabdariffa</name>
    <name type="common">roselle</name>
    <dbReference type="NCBI Taxonomy" id="183260"/>
    <lineage>
        <taxon>Eukaryota</taxon>
        <taxon>Viridiplantae</taxon>
        <taxon>Streptophyta</taxon>
        <taxon>Embryophyta</taxon>
        <taxon>Tracheophyta</taxon>
        <taxon>Spermatophyta</taxon>
        <taxon>Magnoliopsida</taxon>
        <taxon>eudicotyledons</taxon>
        <taxon>Gunneridae</taxon>
        <taxon>Pentapetalae</taxon>
        <taxon>rosids</taxon>
        <taxon>malvids</taxon>
        <taxon>Malvales</taxon>
        <taxon>Malvaceae</taxon>
        <taxon>Malvoideae</taxon>
        <taxon>Hibiscus</taxon>
    </lineage>
</organism>
<evidence type="ECO:0000313" key="2">
    <source>
        <dbReference type="Proteomes" id="UP001396334"/>
    </source>
</evidence>
<comment type="caution">
    <text evidence="1">The sequence shown here is derived from an EMBL/GenBank/DDBJ whole genome shotgun (WGS) entry which is preliminary data.</text>
</comment>
<reference evidence="1 2" key="1">
    <citation type="journal article" date="2024" name="G3 (Bethesda)">
        <title>Genome assembly of Hibiscus sabdariffa L. provides insights into metabolisms of medicinal natural products.</title>
        <authorList>
            <person name="Kim T."/>
        </authorList>
    </citation>
    <scope>NUCLEOTIDE SEQUENCE [LARGE SCALE GENOMIC DNA]</scope>
    <source>
        <strain evidence="1">TK-2024</strain>
        <tissue evidence="1">Old leaves</tissue>
    </source>
</reference>
<proteinExistence type="predicted"/>
<sequence>MAFRLGGKEVQAPLWIWKVLLPVRFIKRGKNYWKKVKVDEIMNNLSNDFGEACGSIDGRITDSVQGKIDMEISSAKNKYSQRKKSKKIISGGRSLIWVITDKLTLDPYISAFFVTLTRELQRGSSPQFSQKPYNKVECRKSTLVQSHDRM</sequence>
<protein>
    <submittedName>
        <fullName evidence="1">Uncharacterized protein</fullName>
    </submittedName>
</protein>
<accession>A0ABR2SFZ4</accession>
<dbReference type="Proteomes" id="UP001396334">
    <property type="component" value="Unassembled WGS sequence"/>
</dbReference>